<dbReference type="STRING" id="1890364.A0A2P6N5J2"/>
<keyword evidence="5" id="KW-1185">Reference proteome</keyword>
<evidence type="ECO:0000256" key="2">
    <source>
        <dbReference type="ARBA" id="ARBA00022553"/>
    </source>
</evidence>
<comment type="caution">
    <text evidence="4">The sequence shown here is derived from an EMBL/GenBank/DDBJ whole genome shotgun (WGS) entry which is preliminary data.</text>
</comment>
<reference evidence="4 5" key="1">
    <citation type="journal article" date="2018" name="Genome Biol. Evol.">
        <title>Multiple Roots of Fruiting Body Formation in Amoebozoa.</title>
        <authorList>
            <person name="Hillmann F."/>
            <person name="Forbes G."/>
            <person name="Novohradska S."/>
            <person name="Ferling I."/>
            <person name="Riege K."/>
            <person name="Groth M."/>
            <person name="Westermann M."/>
            <person name="Marz M."/>
            <person name="Spaller T."/>
            <person name="Winckler T."/>
            <person name="Schaap P."/>
            <person name="Glockner G."/>
        </authorList>
    </citation>
    <scope>NUCLEOTIDE SEQUENCE [LARGE SCALE GENOMIC DNA]</scope>
    <source>
        <strain evidence="4 5">Jena</strain>
    </source>
</reference>
<dbReference type="InterPro" id="IPR051414">
    <property type="entry name" value="Adenylate-forming_Reductase"/>
</dbReference>
<dbReference type="NCBIfam" id="TIGR01746">
    <property type="entry name" value="Thioester-redct"/>
    <property type="match status" value="1"/>
</dbReference>
<dbReference type="Gene3D" id="3.40.50.12780">
    <property type="entry name" value="N-terminal domain of ligase-like"/>
    <property type="match status" value="1"/>
</dbReference>
<dbReference type="Pfam" id="PF00501">
    <property type="entry name" value="AMP-binding"/>
    <property type="match status" value="1"/>
</dbReference>
<dbReference type="Gene3D" id="3.40.50.720">
    <property type="entry name" value="NAD(P)-binding Rossmann-like Domain"/>
    <property type="match status" value="1"/>
</dbReference>
<dbReference type="InterPro" id="IPR036736">
    <property type="entry name" value="ACP-like_sf"/>
</dbReference>
<dbReference type="InterPro" id="IPR042099">
    <property type="entry name" value="ANL_N_sf"/>
</dbReference>
<accession>A0A2P6N5J2</accession>
<dbReference type="Gene3D" id="1.10.1200.10">
    <property type="entry name" value="ACP-like"/>
    <property type="match status" value="1"/>
</dbReference>
<evidence type="ECO:0000256" key="1">
    <source>
        <dbReference type="ARBA" id="ARBA00022450"/>
    </source>
</evidence>
<sequence>MAALDAVKDVSYLVCTLGRAAILNRNEPHGIDTINQMIEEGAKTFDGPVIAMPEPDTQHPENEWDVTFLSKTLLQLPPLIPLIAFQQILDGSTSVAFHLESEGIRHREISQEGTQKESVGMLCTSDLDFIMTWFGLIRMGVSVILIAPQCSAAAVAQLCKSENATQLIVHPNYLDKATEAQNMLRETGRTLTLTCTPNRSVWTQKSSKTFPQTYSNVDEERDSVAFFYHTSGTTTGMPKTIPQLHRSCTTAFPKILGGTPTLTMTPLYHGGGADLLRSLMSHSLLYIFPSSVPITADNMLRVFDAARRQNKPVKNFSSVPYVIKMLSEDERGLRELISMELVGFGGAPFPKEIGDQLTREGVKLVSRYGSAECGFLLNSYRNFEEDEEWLWVRSDVGCENLVFEDIKTQEGVAELVVGNKWTVLGKTNRPDGSFATGDLFKRHATKPNTWLYIGRNDDMIVMENGKKVEPTPMETSICASKYITDAIVFGENRPYTGLLLFPSSPDMKKEEVLEKVWPTIVRTNEISPSQSVISRGMVVVMPHGTIFPKSAKGSIQRPAAYKQFEQVIEKAYVDYEQGHSSTEKKNIPTQTDMLEYIHHKVKEATGLKDLKDDDDLFNLGVNSIQAAAIRNSIQTEIELKQKLRNNVVYEYPSVEKLSTHVWCKLTGGREEERDDNVKMIDMLDRHGNFEKISGEKLQRNHNRVLLTGATGGLGAHLLTQLMRDEKNTIIYCLCRASDDDEARRRVEASIMRRKLARILDADRVVCLSADLSADRFGLCDEAYGELKSCNLIIHAAWAVNFVGSLESFERQHVAGLQRLLHLSLTSTRSPSSFYFCSSGASVMNNRDDVIAEELPSTTSQAVPMGYARSKWVGEKLCERANSAGGDVHILRIGQLCGDTDNGVWNETEGWPLLFASSNHTRSLPSLEEEICWLPVDTAAKAVLEIVDYDNARGGSSDVVYHVMNPHDDTPFSSVLTFFRENGGKIQILPPLDWLERVEESEEDTVKNPSRKLLPLWRNIYSKETKTVKFDTRKAREASESLRQCPPIDEKICNKFFSSWRSTGFLHSVSQ</sequence>
<proteinExistence type="predicted"/>
<evidence type="ECO:0000259" key="3">
    <source>
        <dbReference type="PROSITE" id="PS50075"/>
    </source>
</evidence>
<dbReference type="SUPFAM" id="SSF56801">
    <property type="entry name" value="Acetyl-CoA synthetase-like"/>
    <property type="match status" value="1"/>
</dbReference>
<feature type="domain" description="Carrier" evidence="3">
    <location>
        <begin position="588"/>
        <end position="665"/>
    </location>
</feature>
<dbReference type="SUPFAM" id="SSF47336">
    <property type="entry name" value="ACP-like"/>
    <property type="match status" value="1"/>
</dbReference>
<dbReference type="EMBL" id="MDYQ01000192">
    <property type="protein sequence ID" value="PRP79220.1"/>
    <property type="molecule type" value="Genomic_DNA"/>
</dbReference>
<dbReference type="InterPro" id="IPR013120">
    <property type="entry name" value="FAR_NAD-bd"/>
</dbReference>
<dbReference type="Pfam" id="PF23562">
    <property type="entry name" value="AMP-binding_C_3"/>
    <property type="match status" value="1"/>
</dbReference>
<dbReference type="Proteomes" id="UP000241769">
    <property type="component" value="Unassembled WGS sequence"/>
</dbReference>
<dbReference type="InterPro" id="IPR036291">
    <property type="entry name" value="NAD(P)-bd_dom_sf"/>
</dbReference>
<name>A0A2P6N5J2_9EUKA</name>
<dbReference type="InterPro" id="IPR009081">
    <property type="entry name" value="PP-bd_ACP"/>
</dbReference>
<dbReference type="Pfam" id="PF07993">
    <property type="entry name" value="NAD_binding_4"/>
    <property type="match status" value="1"/>
</dbReference>
<dbReference type="InterPro" id="IPR010080">
    <property type="entry name" value="Thioester_reductase-like_dom"/>
</dbReference>
<dbReference type="OrthoDB" id="429813at2759"/>
<dbReference type="InParanoid" id="A0A2P6N5J2"/>
<keyword evidence="1" id="KW-0596">Phosphopantetheine</keyword>
<dbReference type="AlphaFoldDB" id="A0A2P6N5J2"/>
<dbReference type="PANTHER" id="PTHR43439">
    <property type="entry name" value="PHENYLACETATE-COENZYME A LIGASE"/>
    <property type="match status" value="1"/>
</dbReference>
<organism evidence="4 5">
    <name type="scientific">Planoprotostelium fungivorum</name>
    <dbReference type="NCBI Taxonomy" id="1890364"/>
    <lineage>
        <taxon>Eukaryota</taxon>
        <taxon>Amoebozoa</taxon>
        <taxon>Evosea</taxon>
        <taxon>Variosea</taxon>
        <taxon>Cavosteliida</taxon>
        <taxon>Cavosteliaceae</taxon>
        <taxon>Planoprotostelium</taxon>
    </lineage>
</organism>
<gene>
    <name evidence="4" type="ORF">PROFUN_12758</name>
</gene>
<evidence type="ECO:0000313" key="5">
    <source>
        <dbReference type="Proteomes" id="UP000241769"/>
    </source>
</evidence>
<dbReference type="PROSITE" id="PS50075">
    <property type="entry name" value="CARRIER"/>
    <property type="match status" value="1"/>
</dbReference>
<dbReference type="PANTHER" id="PTHR43439:SF2">
    <property type="entry name" value="ENZYME, PUTATIVE (JCVI)-RELATED"/>
    <property type="match status" value="1"/>
</dbReference>
<dbReference type="Pfam" id="PF00550">
    <property type="entry name" value="PP-binding"/>
    <property type="match status" value="1"/>
</dbReference>
<dbReference type="SUPFAM" id="SSF51735">
    <property type="entry name" value="NAD(P)-binding Rossmann-fold domains"/>
    <property type="match status" value="1"/>
</dbReference>
<dbReference type="InterPro" id="IPR000873">
    <property type="entry name" value="AMP-dep_synth/lig_dom"/>
</dbReference>
<protein>
    <submittedName>
        <fullName evidence="4">NRPS-like enzyme</fullName>
    </submittedName>
</protein>
<evidence type="ECO:0000313" key="4">
    <source>
        <dbReference type="EMBL" id="PRP79220.1"/>
    </source>
</evidence>
<keyword evidence="2" id="KW-0597">Phosphoprotein</keyword>